<dbReference type="GO" id="GO:0003700">
    <property type="term" value="F:DNA-binding transcription factor activity"/>
    <property type="evidence" value="ECO:0007669"/>
    <property type="project" value="InterPro"/>
</dbReference>
<feature type="domain" description="HTH marR-type" evidence="4">
    <location>
        <begin position="31"/>
        <end position="161"/>
    </location>
</feature>
<dbReference type="Pfam" id="PF01047">
    <property type="entry name" value="MarR"/>
    <property type="match status" value="1"/>
</dbReference>
<dbReference type="AlphaFoldDB" id="A0A5B8M722"/>
<dbReference type="SUPFAM" id="SSF46785">
    <property type="entry name" value="Winged helix' DNA-binding domain"/>
    <property type="match status" value="1"/>
</dbReference>
<proteinExistence type="predicted"/>
<evidence type="ECO:0000259" key="4">
    <source>
        <dbReference type="PROSITE" id="PS50995"/>
    </source>
</evidence>
<accession>A0A5B8M722</accession>
<dbReference type="KEGG" id="huw:FPZ11_16735"/>
<dbReference type="OrthoDB" id="9154853at2"/>
<reference evidence="5 6" key="1">
    <citation type="submission" date="2019-07" db="EMBL/GenBank/DDBJ databases">
        <title>Full genome sequence of Humibacter sp. WJ7-1.</title>
        <authorList>
            <person name="Im W.-T."/>
        </authorList>
    </citation>
    <scope>NUCLEOTIDE SEQUENCE [LARGE SCALE GENOMIC DNA]</scope>
    <source>
        <strain evidence="5 6">WJ7-1</strain>
    </source>
</reference>
<dbReference type="InterPro" id="IPR000835">
    <property type="entry name" value="HTH_MarR-typ"/>
</dbReference>
<evidence type="ECO:0000313" key="6">
    <source>
        <dbReference type="Proteomes" id="UP000320216"/>
    </source>
</evidence>
<dbReference type="GO" id="GO:0003677">
    <property type="term" value="F:DNA binding"/>
    <property type="evidence" value="ECO:0007669"/>
    <property type="project" value="UniProtKB-KW"/>
</dbReference>
<dbReference type="PROSITE" id="PS50995">
    <property type="entry name" value="HTH_MARR_2"/>
    <property type="match status" value="1"/>
</dbReference>
<dbReference type="PANTHER" id="PTHR33164:SF57">
    <property type="entry name" value="MARR-FAMILY TRANSCRIPTIONAL REGULATOR"/>
    <property type="match status" value="1"/>
</dbReference>
<keyword evidence="6" id="KW-1185">Reference proteome</keyword>
<organism evidence="5 6">
    <name type="scientific">Humibacter ginsenosidimutans</name>
    <dbReference type="NCBI Taxonomy" id="2599293"/>
    <lineage>
        <taxon>Bacteria</taxon>
        <taxon>Bacillati</taxon>
        <taxon>Actinomycetota</taxon>
        <taxon>Actinomycetes</taxon>
        <taxon>Micrococcales</taxon>
        <taxon>Microbacteriaceae</taxon>
        <taxon>Humibacter</taxon>
    </lineage>
</organism>
<dbReference type="InterPro" id="IPR036388">
    <property type="entry name" value="WH-like_DNA-bd_sf"/>
</dbReference>
<dbReference type="Gene3D" id="1.10.10.10">
    <property type="entry name" value="Winged helix-like DNA-binding domain superfamily/Winged helix DNA-binding domain"/>
    <property type="match status" value="1"/>
</dbReference>
<keyword evidence="2" id="KW-0238">DNA-binding</keyword>
<dbReference type="InterPro" id="IPR011991">
    <property type="entry name" value="ArsR-like_HTH"/>
</dbReference>
<dbReference type="Proteomes" id="UP000320216">
    <property type="component" value="Chromosome"/>
</dbReference>
<sequence length="162" mass="18200">MIPTMTETDHVADASVPSGTGDLDDAIVSVEREFGALFVQLRNRMRLQAQELHPQVQPFGYLMLSALLRSGPMHAGALAEALSADKSLVSRQASQLEQLGLLRREQDPADRRATYFTITDEARGRLDRIIGNNRRELRAGLTGWNVEDVRVFARLLHRMNEF</sequence>
<name>A0A5B8M722_9MICO</name>
<dbReference type="CDD" id="cd00090">
    <property type="entry name" value="HTH_ARSR"/>
    <property type="match status" value="1"/>
</dbReference>
<dbReference type="PROSITE" id="PS01117">
    <property type="entry name" value="HTH_MARR_1"/>
    <property type="match status" value="1"/>
</dbReference>
<dbReference type="PANTHER" id="PTHR33164">
    <property type="entry name" value="TRANSCRIPTIONAL REGULATOR, MARR FAMILY"/>
    <property type="match status" value="1"/>
</dbReference>
<evidence type="ECO:0000256" key="3">
    <source>
        <dbReference type="ARBA" id="ARBA00023163"/>
    </source>
</evidence>
<dbReference type="SMART" id="SM00347">
    <property type="entry name" value="HTH_MARR"/>
    <property type="match status" value="1"/>
</dbReference>
<evidence type="ECO:0000256" key="2">
    <source>
        <dbReference type="ARBA" id="ARBA00023125"/>
    </source>
</evidence>
<dbReference type="EMBL" id="CP042305">
    <property type="protein sequence ID" value="QDZ16186.1"/>
    <property type="molecule type" value="Genomic_DNA"/>
</dbReference>
<gene>
    <name evidence="5" type="ORF">FPZ11_16735</name>
</gene>
<evidence type="ECO:0000313" key="5">
    <source>
        <dbReference type="EMBL" id="QDZ16186.1"/>
    </source>
</evidence>
<keyword evidence="1" id="KW-0805">Transcription regulation</keyword>
<dbReference type="GO" id="GO:0006950">
    <property type="term" value="P:response to stress"/>
    <property type="evidence" value="ECO:0007669"/>
    <property type="project" value="TreeGrafter"/>
</dbReference>
<dbReference type="InterPro" id="IPR036390">
    <property type="entry name" value="WH_DNA-bd_sf"/>
</dbReference>
<keyword evidence="3" id="KW-0804">Transcription</keyword>
<dbReference type="InterPro" id="IPR023187">
    <property type="entry name" value="Tscrpt_reg_MarR-type_CS"/>
</dbReference>
<evidence type="ECO:0000256" key="1">
    <source>
        <dbReference type="ARBA" id="ARBA00023015"/>
    </source>
</evidence>
<dbReference type="PRINTS" id="PR00598">
    <property type="entry name" value="HTHMARR"/>
</dbReference>
<dbReference type="InterPro" id="IPR039422">
    <property type="entry name" value="MarR/SlyA-like"/>
</dbReference>
<protein>
    <submittedName>
        <fullName evidence="5">MarR family transcriptional regulator</fullName>
    </submittedName>
</protein>